<keyword evidence="5" id="KW-1185">Reference proteome</keyword>
<dbReference type="Gene3D" id="3.30.300.30">
    <property type="match status" value="1"/>
</dbReference>
<dbReference type="InterPro" id="IPR020845">
    <property type="entry name" value="AMP-binding_CS"/>
</dbReference>
<dbReference type="Pfam" id="PF00501">
    <property type="entry name" value="AMP-binding"/>
    <property type="match status" value="1"/>
</dbReference>
<evidence type="ECO:0000256" key="1">
    <source>
        <dbReference type="SAM" id="MobiDB-lite"/>
    </source>
</evidence>
<evidence type="ECO:0000259" key="3">
    <source>
        <dbReference type="Pfam" id="PF13193"/>
    </source>
</evidence>
<dbReference type="InterPro" id="IPR000873">
    <property type="entry name" value="AMP-dep_synth/lig_dom"/>
</dbReference>
<feature type="domain" description="AMP-dependent synthetase/ligase" evidence="2">
    <location>
        <begin position="58"/>
        <end position="426"/>
    </location>
</feature>
<feature type="region of interest" description="Disordered" evidence="1">
    <location>
        <begin position="565"/>
        <end position="585"/>
    </location>
</feature>
<dbReference type="Proteomes" id="UP001595604">
    <property type="component" value="Unassembled WGS sequence"/>
</dbReference>
<feature type="compositionally biased region" description="Low complexity" evidence="1">
    <location>
        <begin position="570"/>
        <end position="585"/>
    </location>
</feature>
<sequence>MHVYQSSFPVPAALVAPGTPYEMEIRRFRGHEQIMFRHAPTTLNALLGEAIASHRAMPDERMTELDGAVTTFARFEAQAAALCASLRGRLGIGPGDHVAVVMANRAEWMIAFFAVLAAGGVPVLVNSRGAGEEMRRAMDLVGCAAAICDGERLARLGEAGGVPCPVVLLDGTAQGALDFAAAAAPVAGLRLDFAPRQPEDAALVMFSSGTTGFPKGVVHSQGGMAHSLTLGFLANEAFDALYESQFGQSPYAGLATDRPANVLSSPLFHVAGVLPYLRSIVKGLPTILVSKWNVDQVFDILEREDVVRLGLVPTMVFDLLASPRSASGVLGKLRFFASGTAALSPAVAAALRAALPNCLMLNTYGQSETMERAASFGGLEFERNLGAVGRVMPTLAIRILTDAGEDAAPGERGEIAVYGASTMNGYINDPAATAATIRDGWVLSGDIGYFDPAGLLHVVDRKKNMVISGGENIYCAEVERVLADHPQVAEAIAFGEPDARLGEKLVAVCVVRPGATVDEQALKDHCRAHLAIYKVPRAIGFTHAPLPRNATGKVAKGVFLEGWRGGAGRAGQPQDQPQDQPMQGS</sequence>
<dbReference type="InterPro" id="IPR045851">
    <property type="entry name" value="AMP-bd_C_sf"/>
</dbReference>
<dbReference type="PANTHER" id="PTHR43201">
    <property type="entry name" value="ACYL-COA SYNTHETASE"/>
    <property type="match status" value="1"/>
</dbReference>
<dbReference type="Gene3D" id="3.40.50.12780">
    <property type="entry name" value="N-terminal domain of ligase-like"/>
    <property type="match status" value="1"/>
</dbReference>
<protein>
    <submittedName>
        <fullName evidence="4">Class I adenylate-forming enzyme family protein</fullName>
    </submittedName>
</protein>
<dbReference type="EMBL" id="JBHRTQ010000001">
    <property type="protein sequence ID" value="MFC3172812.1"/>
    <property type="molecule type" value="Genomic_DNA"/>
</dbReference>
<evidence type="ECO:0000313" key="4">
    <source>
        <dbReference type="EMBL" id="MFC3172812.1"/>
    </source>
</evidence>
<comment type="caution">
    <text evidence="4">The sequence shown here is derived from an EMBL/GenBank/DDBJ whole genome shotgun (WGS) entry which is preliminary data.</text>
</comment>
<dbReference type="PANTHER" id="PTHR43201:SF32">
    <property type="entry name" value="2-SUCCINYLBENZOATE--COA LIGASE, CHLOROPLASTIC_PEROXISOMAL"/>
    <property type="match status" value="1"/>
</dbReference>
<organism evidence="4 5">
    <name type="scientific">Novosphingobium bradum</name>
    <dbReference type="NCBI Taxonomy" id="1737444"/>
    <lineage>
        <taxon>Bacteria</taxon>
        <taxon>Pseudomonadati</taxon>
        <taxon>Pseudomonadota</taxon>
        <taxon>Alphaproteobacteria</taxon>
        <taxon>Sphingomonadales</taxon>
        <taxon>Sphingomonadaceae</taxon>
        <taxon>Novosphingobium</taxon>
    </lineage>
</organism>
<dbReference type="Pfam" id="PF13193">
    <property type="entry name" value="AMP-binding_C"/>
    <property type="match status" value="1"/>
</dbReference>
<dbReference type="SUPFAM" id="SSF56801">
    <property type="entry name" value="Acetyl-CoA synthetase-like"/>
    <property type="match status" value="1"/>
</dbReference>
<proteinExistence type="predicted"/>
<dbReference type="PROSITE" id="PS00455">
    <property type="entry name" value="AMP_BINDING"/>
    <property type="match status" value="1"/>
</dbReference>
<accession>A0ABV7IRK0</accession>
<reference evidence="5" key="1">
    <citation type="journal article" date="2019" name="Int. J. Syst. Evol. Microbiol.">
        <title>The Global Catalogue of Microorganisms (GCM) 10K type strain sequencing project: providing services to taxonomists for standard genome sequencing and annotation.</title>
        <authorList>
            <consortium name="The Broad Institute Genomics Platform"/>
            <consortium name="The Broad Institute Genome Sequencing Center for Infectious Disease"/>
            <person name="Wu L."/>
            <person name="Ma J."/>
        </authorList>
    </citation>
    <scope>NUCLEOTIDE SEQUENCE [LARGE SCALE GENOMIC DNA]</scope>
    <source>
        <strain evidence="5">KCTC 42984</strain>
    </source>
</reference>
<gene>
    <name evidence="4" type="ORF">ACFOD9_00955</name>
</gene>
<dbReference type="InterPro" id="IPR025110">
    <property type="entry name" value="AMP-bd_C"/>
</dbReference>
<dbReference type="InterPro" id="IPR042099">
    <property type="entry name" value="ANL_N_sf"/>
</dbReference>
<evidence type="ECO:0000259" key="2">
    <source>
        <dbReference type="Pfam" id="PF00501"/>
    </source>
</evidence>
<dbReference type="RefSeq" id="WP_379508209.1">
    <property type="nucleotide sequence ID" value="NZ_JBHRTQ010000001.1"/>
</dbReference>
<evidence type="ECO:0000313" key="5">
    <source>
        <dbReference type="Proteomes" id="UP001595604"/>
    </source>
</evidence>
<name>A0ABV7IRK0_9SPHN</name>
<feature type="domain" description="AMP-binding enzyme C-terminal" evidence="3">
    <location>
        <begin position="477"/>
        <end position="553"/>
    </location>
</feature>